<proteinExistence type="predicted"/>
<comment type="caution">
    <text evidence="3">The sequence shown here is derived from an EMBL/GenBank/DDBJ whole genome shotgun (WGS) entry which is preliminary data.</text>
</comment>
<gene>
    <name evidence="3" type="ORF">CXK94_11165</name>
</gene>
<dbReference type="Gene3D" id="3.30.70.270">
    <property type="match status" value="1"/>
</dbReference>
<dbReference type="InterPro" id="IPR043128">
    <property type="entry name" value="Rev_trsase/Diguanyl_cyclase"/>
</dbReference>
<evidence type="ECO:0000259" key="2">
    <source>
        <dbReference type="Pfam" id="PF18551"/>
    </source>
</evidence>
<feature type="domain" description="Thaumarchaeal output" evidence="2">
    <location>
        <begin position="113"/>
        <end position="296"/>
    </location>
</feature>
<dbReference type="AlphaFoldDB" id="A0A2N8T4D9"/>
<dbReference type="SUPFAM" id="SSF55073">
    <property type="entry name" value="Nucleotide cyclase"/>
    <property type="match status" value="1"/>
</dbReference>
<feature type="domain" description="GGDEF" evidence="1">
    <location>
        <begin position="323"/>
        <end position="427"/>
    </location>
</feature>
<dbReference type="EMBL" id="POUT01000005">
    <property type="protein sequence ID" value="PNG09582.1"/>
    <property type="molecule type" value="Genomic_DNA"/>
</dbReference>
<name>A0A2N8T4D9_STUST</name>
<dbReference type="InterPro" id="IPR029787">
    <property type="entry name" value="Nucleotide_cyclase"/>
</dbReference>
<sequence>MPSSVPRVAVLGVSSSPFTGIEVERHLDLATLSDGATYDVVLLDLPGARAGEALRSLRMDRRYRFSLIYCCQDQDSWCAALGDGAPPPDLGALAPLWRLWRERFGVFNHGAAPERFEARVLAWLWLRPHGAVRAVRDASVAQHYRYPLLEALEDDETPNAFAWLQLMTQQGWLEEAELLDRVRLCVSCGSGRLNYVDVCPECQALEIARQPSLHCFTCGHVGPQEHFLKDGLLLCPNCLSRLRHIGSDYDRPLENYRCRGCQAFFVDAEVEARCLDCGHAHAPDKLRVREVRNYRLAEAGRLRCRQGYTANAVDTDRFGQLNLLSHKSFHDLLNWQLQLVRRYKQPAFSLLGLRFVNLAATIGELGELRGHALVDSLVERLQEAVRDTDRCSRVSEEILWVMMPHTDAAGLAVVRQRLAQGAERLASEQIGRLQLRQVGFTAPADLLEQEDAALLLARLNGELG</sequence>
<organism evidence="3 4">
    <name type="scientific">Stutzerimonas stutzeri</name>
    <name type="common">Pseudomonas stutzeri</name>
    <dbReference type="NCBI Taxonomy" id="316"/>
    <lineage>
        <taxon>Bacteria</taxon>
        <taxon>Pseudomonadati</taxon>
        <taxon>Pseudomonadota</taxon>
        <taxon>Gammaproteobacteria</taxon>
        <taxon>Pseudomonadales</taxon>
        <taxon>Pseudomonadaceae</taxon>
        <taxon>Stutzerimonas</taxon>
    </lineage>
</organism>
<reference evidence="3 4" key="1">
    <citation type="submission" date="2018-01" db="EMBL/GenBank/DDBJ databases">
        <title>Denitrification phenotypes of diverse strains of Pseudomonas stutzeri.</title>
        <authorList>
            <person name="Milligan D.A."/>
            <person name="Bergaust L."/>
            <person name="Bakken L.R."/>
            <person name="Frostegard A."/>
        </authorList>
    </citation>
    <scope>NUCLEOTIDE SEQUENCE [LARGE SCALE GENOMIC DNA]</scope>
    <source>
        <strain evidence="3 4">24a75</strain>
    </source>
</reference>
<dbReference type="InterPro" id="IPR040572">
    <property type="entry name" value="TackOD1"/>
</dbReference>
<evidence type="ECO:0000259" key="1">
    <source>
        <dbReference type="Pfam" id="PF00990"/>
    </source>
</evidence>
<dbReference type="Proteomes" id="UP000236023">
    <property type="component" value="Unassembled WGS sequence"/>
</dbReference>
<dbReference type="InterPro" id="IPR000160">
    <property type="entry name" value="GGDEF_dom"/>
</dbReference>
<dbReference type="Pfam" id="PF00990">
    <property type="entry name" value="GGDEF"/>
    <property type="match status" value="1"/>
</dbReference>
<accession>A0A2N8T4D9</accession>
<protein>
    <submittedName>
        <fullName evidence="3">Diguanylate cyclase</fullName>
    </submittedName>
</protein>
<dbReference type="RefSeq" id="WP_102894398.1">
    <property type="nucleotide sequence ID" value="NZ_JAMOHU010000005.1"/>
</dbReference>
<evidence type="ECO:0000313" key="4">
    <source>
        <dbReference type="Proteomes" id="UP000236023"/>
    </source>
</evidence>
<dbReference type="Pfam" id="PF18551">
    <property type="entry name" value="TackOD1"/>
    <property type="match status" value="1"/>
</dbReference>
<evidence type="ECO:0000313" key="3">
    <source>
        <dbReference type="EMBL" id="PNG09582.1"/>
    </source>
</evidence>